<evidence type="ECO:0000313" key="3">
    <source>
        <dbReference type="EMBL" id="GAA4503090.1"/>
    </source>
</evidence>
<proteinExistence type="predicted"/>
<evidence type="ECO:0000313" key="4">
    <source>
        <dbReference type="Proteomes" id="UP001501321"/>
    </source>
</evidence>
<organism evidence="3 4">
    <name type="scientific">Pseudaeromonas paramecii</name>
    <dbReference type="NCBI Taxonomy" id="2138166"/>
    <lineage>
        <taxon>Bacteria</taxon>
        <taxon>Pseudomonadati</taxon>
        <taxon>Pseudomonadota</taxon>
        <taxon>Gammaproteobacteria</taxon>
        <taxon>Aeromonadales</taxon>
        <taxon>Aeromonadaceae</taxon>
        <taxon>Pseudaeromonas</taxon>
    </lineage>
</organism>
<gene>
    <name evidence="3" type="ORF">GCM10023095_28820</name>
</gene>
<protein>
    <submittedName>
        <fullName evidence="3">Response regulator</fullName>
    </submittedName>
</protein>
<dbReference type="EMBL" id="BAABFC010000023">
    <property type="protein sequence ID" value="GAA4503090.1"/>
    <property type="molecule type" value="Genomic_DNA"/>
</dbReference>
<dbReference type="PROSITE" id="PS50110">
    <property type="entry name" value="RESPONSE_REGULATORY"/>
    <property type="match status" value="1"/>
</dbReference>
<comment type="caution">
    <text evidence="3">The sequence shown here is derived from an EMBL/GenBank/DDBJ whole genome shotgun (WGS) entry which is preliminary data.</text>
</comment>
<name>A0ABP8QI99_9GAMM</name>
<dbReference type="RefSeq" id="WP_345014380.1">
    <property type="nucleotide sequence ID" value="NZ_BAABFC010000023.1"/>
</dbReference>
<dbReference type="Proteomes" id="UP001501321">
    <property type="component" value="Unassembled WGS sequence"/>
</dbReference>
<dbReference type="InterPro" id="IPR001789">
    <property type="entry name" value="Sig_transdc_resp-reg_receiver"/>
</dbReference>
<evidence type="ECO:0000256" key="1">
    <source>
        <dbReference type="PROSITE-ProRule" id="PRU00169"/>
    </source>
</evidence>
<dbReference type="Gene3D" id="3.40.50.2300">
    <property type="match status" value="1"/>
</dbReference>
<feature type="domain" description="Response regulatory" evidence="2">
    <location>
        <begin position="97"/>
        <end position="185"/>
    </location>
</feature>
<sequence>MEKETAIEAIKIIPSLTWAIIGFFAIKNFKTVISENLLPRMTSIKAAGFEASFEKEVKDALDNISIRYKDIPIGSTANREQVARRANRIYPILQKTKILLVDDEPKQISFLINILERLDIVHQVAISTEDAIVRLGNQNFDLIISDIKRRDDGSAGIHMLKKLKDMKIEIPTIFYINDCTNLVIT</sequence>
<dbReference type="SUPFAM" id="SSF52172">
    <property type="entry name" value="CheY-like"/>
    <property type="match status" value="1"/>
</dbReference>
<keyword evidence="1" id="KW-0597">Phosphoprotein</keyword>
<evidence type="ECO:0000259" key="2">
    <source>
        <dbReference type="PROSITE" id="PS50110"/>
    </source>
</evidence>
<dbReference type="Pfam" id="PF00072">
    <property type="entry name" value="Response_reg"/>
    <property type="match status" value="1"/>
</dbReference>
<reference evidence="4" key="1">
    <citation type="journal article" date="2019" name="Int. J. Syst. Evol. Microbiol.">
        <title>The Global Catalogue of Microorganisms (GCM) 10K type strain sequencing project: providing services to taxonomists for standard genome sequencing and annotation.</title>
        <authorList>
            <consortium name="The Broad Institute Genomics Platform"/>
            <consortium name="The Broad Institute Genome Sequencing Center for Infectious Disease"/>
            <person name="Wu L."/>
            <person name="Ma J."/>
        </authorList>
    </citation>
    <scope>NUCLEOTIDE SEQUENCE [LARGE SCALE GENOMIC DNA]</scope>
    <source>
        <strain evidence="4">JCM 32226</strain>
    </source>
</reference>
<keyword evidence="4" id="KW-1185">Reference proteome</keyword>
<dbReference type="CDD" id="cd00156">
    <property type="entry name" value="REC"/>
    <property type="match status" value="1"/>
</dbReference>
<dbReference type="InterPro" id="IPR011006">
    <property type="entry name" value="CheY-like_superfamily"/>
</dbReference>
<feature type="modified residue" description="4-aspartylphosphate" evidence="1">
    <location>
        <position position="146"/>
    </location>
</feature>
<accession>A0ABP8QI99</accession>